<name>A0A194QI67_PAPXU</name>
<sequence>MSAVFGIASVPRGTHQMFKLSPASHKATNQFTTVPVVCNSSFDLQTAKFRRDGNGGAAVLGAAERSRTGSSPPLSDEYRCPLPAPLVPPTFLLSLRS</sequence>
<evidence type="ECO:0000313" key="1">
    <source>
        <dbReference type="EMBL" id="KPJ05089.1"/>
    </source>
</evidence>
<keyword evidence="2" id="KW-1185">Reference proteome</keyword>
<dbReference type="Proteomes" id="UP000053268">
    <property type="component" value="Unassembled WGS sequence"/>
</dbReference>
<evidence type="ECO:0000313" key="2">
    <source>
        <dbReference type="Proteomes" id="UP000053268"/>
    </source>
</evidence>
<organism evidence="1 2">
    <name type="scientific">Papilio xuthus</name>
    <name type="common">Asian swallowtail butterfly</name>
    <dbReference type="NCBI Taxonomy" id="66420"/>
    <lineage>
        <taxon>Eukaryota</taxon>
        <taxon>Metazoa</taxon>
        <taxon>Ecdysozoa</taxon>
        <taxon>Arthropoda</taxon>
        <taxon>Hexapoda</taxon>
        <taxon>Insecta</taxon>
        <taxon>Pterygota</taxon>
        <taxon>Neoptera</taxon>
        <taxon>Endopterygota</taxon>
        <taxon>Lepidoptera</taxon>
        <taxon>Glossata</taxon>
        <taxon>Ditrysia</taxon>
        <taxon>Papilionoidea</taxon>
        <taxon>Papilionidae</taxon>
        <taxon>Papilioninae</taxon>
        <taxon>Papilio</taxon>
    </lineage>
</organism>
<dbReference type="EMBL" id="KQ458793">
    <property type="protein sequence ID" value="KPJ05089.1"/>
    <property type="molecule type" value="Genomic_DNA"/>
</dbReference>
<gene>
    <name evidence="1" type="ORF">RR46_04205</name>
</gene>
<reference evidence="1 2" key="1">
    <citation type="journal article" date="2015" name="Nat. Commun.">
        <title>Outbred genome sequencing and CRISPR/Cas9 gene editing in butterflies.</title>
        <authorList>
            <person name="Li X."/>
            <person name="Fan D."/>
            <person name="Zhang W."/>
            <person name="Liu G."/>
            <person name="Zhang L."/>
            <person name="Zhao L."/>
            <person name="Fang X."/>
            <person name="Chen L."/>
            <person name="Dong Y."/>
            <person name="Chen Y."/>
            <person name="Ding Y."/>
            <person name="Zhao R."/>
            <person name="Feng M."/>
            <person name="Zhu Y."/>
            <person name="Feng Y."/>
            <person name="Jiang X."/>
            <person name="Zhu D."/>
            <person name="Xiang H."/>
            <person name="Feng X."/>
            <person name="Li S."/>
            <person name="Wang J."/>
            <person name="Zhang G."/>
            <person name="Kronforst M.R."/>
            <person name="Wang W."/>
        </authorList>
    </citation>
    <scope>NUCLEOTIDE SEQUENCE [LARGE SCALE GENOMIC DNA]</scope>
    <source>
        <strain evidence="1">Ya'a_city_454_Px</strain>
        <tissue evidence="1">Whole body</tissue>
    </source>
</reference>
<accession>A0A194QI67</accession>
<proteinExistence type="predicted"/>
<dbReference type="AlphaFoldDB" id="A0A194QI67"/>
<protein>
    <submittedName>
        <fullName evidence="1">Uncharacterized protein</fullName>
    </submittedName>
</protein>